<dbReference type="RefSeq" id="WP_221272676.1">
    <property type="nucleotide sequence ID" value="NZ_AP024821.1"/>
</dbReference>
<evidence type="ECO:0000313" key="1">
    <source>
        <dbReference type="EMBL" id="BCZ20043.1"/>
    </source>
</evidence>
<dbReference type="Proteomes" id="UP000826146">
    <property type="component" value="Plasmid pNHP190012_2"/>
</dbReference>
<dbReference type="GO" id="GO:0008233">
    <property type="term" value="F:peptidase activity"/>
    <property type="evidence" value="ECO:0007669"/>
    <property type="project" value="UniProtKB-KW"/>
</dbReference>
<gene>
    <name evidence="1" type="ORF">NHP190012_16850</name>
</gene>
<keyword evidence="1" id="KW-0614">Plasmid</keyword>
<keyword evidence="1" id="KW-0645">Protease</keyword>
<name>A0ABM7SK94_9HELI</name>
<accession>A0ABM7SK94</accession>
<dbReference type="GO" id="GO:0006508">
    <property type="term" value="P:proteolysis"/>
    <property type="evidence" value="ECO:0007669"/>
    <property type="project" value="UniProtKB-KW"/>
</dbReference>
<dbReference type="EMBL" id="AP024821">
    <property type="protein sequence ID" value="BCZ20043.1"/>
    <property type="molecule type" value="Genomic_DNA"/>
</dbReference>
<proteinExistence type="predicted"/>
<reference evidence="1 2" key="1">
    <citation type="submission" date="2021-07" db="EMBL/GenBank/DDBJ databases">
        <title>Novel Helicobacter sp. Isolated from a cat.</title>
        <authorList>
            <person name="Rimbara E."/>
            <person name="Suzuki M."/>
        </authorList>
    </citation>
    <scope>NUCLEOTIDE SEQUENCE [LARGE SCALE GENOMIC DNA]</scope>
    <source>
        <strain evidence="2">NHP19-012</strain>
        <plasmid evidence="1 2">pNHP190012_2</plasmid>
    </source>
</reference>
<keyword evidence="2" id="KW-1185">Reference proteome</keyword>
<keyword evidence="1" id="KW-0378">Hydrolase</keyword>
<organism evidence="1 2">
    <name type="scientific">Helicobacter gastrofelis</name>
    <dbReference type="NCBI Taxonomy" id="2849642"/>
    <lineage>
        <taxon>Bacteria</taxon>
        <taxon>Pseudomonadati</taxon>
        <taxon>Campylobacterota</taxon>
        <taxon>Epsilonproteobacteria</taxon>
        <taxon>Campylobacterales</taxon>
        <taxon>Helicobacteraceae</taxon>
        <taxon>Helicobacter</taxon>
    </lineage>
</organism>
<evidence type="ECO:0000313" key="2">
    <source>
        <dbReference type="Proteomes" id="UP000826146"/>
    </source>
</evidence>
<geneLocation type="plasmid" evidence="1 2">
    <name>pNHP190012_2</name>
</geneLocation>
<sequence>MKRAVQNLLSAERLKSYTSTEEHFRNLQLIAQITPHLATIEICLRNILDIEMKKKNPDWIVNPLNESEEEKRVAVIIDHARLEIEKRERGKKDANRGLKHSQYLSRFSLGTIIRIIKESKLQNTILDLSSMDFSKYDKSNASNAYLERKKVENINAYKVDAVLNLLQILRNRCYHWENILKVRYGHKYVFPYITTRLKNLKPIGLSPSTIDRFLEDLLQAIQPELNTEIENSAKKSN</sequence>
<protein>
    <submittedName>
        <fullName evidence="1">CAAX protease</fullName>
    </submittedName>
</protein>